<reference evidence="1" key="2">
    <citation type="submission" date="2023-06" db="EMBL/GenBank/DDBJ databases">
        <authorList>
            <consortium name="Lawrence Berkeley National Laboratory"/>
            <person name="Haridas S."/>
            <person name="Hensen N."/>
            <person name="Bonometti L."/>
            <person name="Westerberg I."/>
            <person name="Brannstrom I.O."/>
            <person name="Guillou S."/>
            <person name="Cros-Aarteil S."/>
            <person name="Calhoun S."/>
            <person name="Kuo A."/>
            <person name="Mondo S."/>
            <person name="Pangilinan J."/>
            <person name="Riley R."/>
            <person name="Labutti K."/>
            <person name="Andreopoulos B."/>
            <person name="Lipzen A."/>
            <person name="Chen C."/>
            <person name="Yanf M."/>
            <person name="Daum C."/>
            <person name="Ng V."/>
            <person name="Clum A."/>
            <person name="Steindorff A."/>
            <person name="Ohm R."/>
            <person name="Martin F."/>
            <person name="Silar P."/>
            <person name="Natvig D."/>
            <person name="Lalanne C."/>
            <person name="Gautier V."/>
            <person name="Ament-Velasquez S.L."/>
            <person name="Kruys A."/>
            <person name="Hutchinson M.I."/>
            <person name="Powell A.J."/>
            <person name="Barry K."/>
            <person name="Miller A.N."/>
            <person name="Grigoriev I.V."/>
            <person name="Debuchy R."/>
            <person name="Gladieux P."/>
            <person name="Thoren M.H."/>
            <person name="Johannesson H."/>
        </authorList>
    </citation>
    <scope>NUCLEOTIDE SEQUENCE</scope>
    <source>
        <strain evidence="1">CBS 958.72</strain>
    </source>
</reference>
<gene>
    <name evidence="1" type="ORF">B0T24DRAFT_723834</name>
</gene>
<protein>
    <submittedName>
        <fullName evidence="1">Uncharacterized protein</fullName>
    </submittedName>
</protein>
<dbReference type="AlphaFoldDB" id="A0AAE0N0K3"/>
<comment type="caution">
    <text evidence="1">The sequence shown here is derived from an EMBL/GenBank/DDBJ whole genome shotgun (WGS) entry which is preliminary data.</text>
</comment>
<dbReference type="EMBL" id="JAULSN010000008">
    <property type="protein sequence ID" value="KAK3366267.1"/>
    <property type="molecule type" value="Genomic_DNA"/>
</dbReference>
<name>A0AAE0N0K3_9PEZI</name>
<proteinExistence type="predicted"/>
<evidence type="ECO:0000313" key="1">
    <source>
        <dbReference type="EMBL" id="KAK3366267.1"/>
    </source>
</evidence>
<keyword evidence="2" id="KW-1185">Reference proteome</keyword>
<sequence length="353" mass="39147">MFLYPQLTLKVTGTYNFGSTGHHYLMGTQGRFNIVSGPLLVNGQHFIAANFRDSAANPTESPFKAHGEWKWTLLDAHHKRVTGSGDASTHLELYFAHGNDATMFENGSNGGVYFLELVRLAFPDHDSVAQMTWANAEEIVVLKIVTSLWKLGGEDLHYDSRYHGGGRDSHMQHGTLDLRSILTKTTSTANCVDINGLTMATLHSLGRRAPISNTAPPIVKDLRLAAQFPWGYITRCYLFGYEGKPCNNVYWIGRYDEVAGHVGSKDAKQLVDQHDPDRTMFKFHCIVGFRSSRDDTLRAVDVCRAGIAANGDPVMYAGQLTVSSYLDSADDGPDAAKVRAMKKQHYPLQYWAA</sequence>
<organism evidence="1 2">
    <name type="scientific">Lasiosphaeria ovina</name>
    <dbReference type="NCBI Taxonomy" id="92902"/>
    <lineage>
        <taxon>Eukaryota</taxon>
        <taxon>Fungi</taxon>
        <taxon>Dikarya</taxon>
        <taxon>Ascomycota</taxon>
        <taxon>Pezizomycotina</taxon>
        <taxon>Sordariomycetes</taxon>
        <taxon>Sordariomycetidae</taxon>
        <taxon>Sordariales</taxon>
        <taxon>Lasiosphaeriaceae</taxon>
        <taxon>Lasiosphaeria</taxon>
    </lineage>
</organism>
<reference evidence="1" key="1">
    <citation type="journal article" date="2023" name="Mol. Phylogenet. Evol.">
        <title>Genome-scale phylogeny and comparative genomics of the fungal order Sordariales.</title>
        <authorList>
            <person name="Hensen N."/>
            <person name="Bonometti L."/>
            <person name="Westerberg I."/>
            <person name="Brannstrom I.O."/>
            <person name="Guillou S."/>
            <person name="Cros-Aarteil S."/>
            <person name="Calhoun S."/>
            <person name="Haridas S."/>
            <person name="Kuo A."/>
            <person name="Mondo S."/>
            <person name="Pangilinan J."/>
            <person name="Riley R."/>
            <person name="LaButti K."/>
            <person name="Andreopoulos B."/>
            <person name="Lipzen A."/>
            <person name="Chen C."/>
            <person name="Yan M."/>
            <person name="Daum C."/>
            <person name="Ng V."/>
            <person name="Clum A."/>
            <person name="Steindorff A."/>
            <person name="Ohm R.A."/>
            <person name="Martin F."/>
            <person name="Silar P."/>
            <person name="Natvig D.O."/>
            <person name="Lalanne C."/>
            <person name="Gautier V."/>
            <person name="Ament-Velasquez S.L."/>
            <person name="Kruys A."/>
            <person name="Hutchinson M.I."/>
            <person name="Powell A.J."/>
            <person name="Barry K."/>
            <person name="Miller A.N."/>
            <person name="Grigoriev I.V."/>
            <person name="Debuchy R."/>
            <person name="Gladieux P."/>
            <person name="Hiltunen Thoren M."/>
            <person name="Johannesson H."/>
        </authorList>
    </citation>
    <scope>NUCLEOTIDE SEQUENCE</scope>
    <source>
        <strain evidence="1">CBS 958.72</strain>
    </source>
</reference>
<dbReference type="Proteomes" id="UP001287356">
    <property type="component" value="Unassembled WGS sequence"/>
</dbReference>
<evidence type="ECO:0000313" key="2">
    <source>
        <dbReference type="Proteomes" id="UP001287356"/>
    </source>
</evidence>
<accession>A0AAE0N0K3</accession>